<reference evidence="3" key="1">
    <citation type="journal article" date="2012" name="BMC Genomics">
        <title>Genome sequence of the necrotrophic fungus Penicillium digitatum, the main postharvest pathogen of citrus.</title>
        <authorList>
            <person name="Marcet-Houben M."/>
            <person name="Ballester A.-R."/>
            <person name="de la Fuente B."/>
            <person name="Harries E."/>
            <person name="Marcos J.F."/>
            <person name="Gonzalez-Candelas L."/>
            <person name="Gabaldon T."/>
        </authorList>
    </citation>
    <scope>NUCLEOTIDE SEQUENCE [LARGE SCALE GENOMIC DNA]</scope>
    <source>
        <strain evidence="3">PHI26 / CECT 20796</strain>
    </source>
</reference>
<evidence type="ECO:0000313" key="3">
    <source>
        <dbReference type="Proteomes" id="UP000009882"/>
    </source>
</evidence>
<evidence type="ECO:0000313" key="2">
    <source>
        <dbReference type="EMBL" id="EKV04656.1"/>
    </source>
</evidence>
<proteinExistence type="predicted"/>
<dbReference type="Proteomes" id="UP000009882">
    <property type="component" value="Unassembled WGS sequence"/>
</dbReference>
<comment type="caution">
    <text evidence="2">The sequence shown here is derived from an EMBL/GenBank/DDBJ whole genome shotgun (WGS) entry which is preliminary data.</text>
</comment>
<protein>
    <submittedName>
        <fullName evidence="2">Uncharacterized protein</fullName>
    </submittedName>
</protein>
<accession>K9FU88</accession>
<evidence type="ECO:0000256" key="1">
    <source>
        <dbReference type="SAM" id="MobiDB-lite"/>
    </source>
</evidence>
<sequence>METDTSETSTSPNKPAFLHFNTYIIHKHPFPSQVSDPPAHRTPNAPSLSVSPALFHSFIEQQQSSDGA</sequence>
<dbReference type="HOGENOM" id="CLU_2813195_0_0_1"/>
<dbReference type="EMBL" id="AKCT01000322">
    <property type="protein sequence ID" value="EKV04656.1"/>
    <property type="molecule type" value="Genomic_DNA"/>
</dbReference>
<dbReference type="OrthoDB" id="10335037at2759"/>
<organism evidence="2 3">
    <name type="scientific">Penicillium digitatum (strain PHI26 / CECT 20796)</name>
    <name type="common">Green mold</name>
    <dbReference type="NCBI Taxonomy" id="1170229"/>
    <lineage>
        <taxon>Eukaryota</taxon>
        <taxon>Fungi</taxon>
        <taxon>Dikarya</taxon>
        <taxon>Ascomycota</taxon>
        <taxon>Pezizomycotina</taxon>
        <taxon>Eurotiomycetes</taxon>
        <taxon>Eurotiomycetidae</taxon>
        <taxon>Eurotiales</taxon>
        <taxon>Aspergillaceae</taxon>
        <taxon>Penicillium</taxon>
    </lineage>
</organism>
<keyword evidence="3" id="KW-1185">Reference proteome</keyword>
<gene>
    <name evidence="2" type="ORF">PDIG_88230</name>
</gene>
<dbReference type="InParanoid" id="K9FU88"/>
<feature type="region of interest" description="Disordered" evidence="1">
    <location>
        <begin position="29"/>
        <end position="48"/>
    </location>
</feature>
<dbReference type="AlphaFoldDB" id="K9FU88"/>
<name>K9FU88_PEND2</name>